<evidence type="ECO:0000313" key="2">
    <source>
        <dbReference type="Proteomes" id="UP001141806"/>
    </source>
</evidence>
<reference evidence="1" key="1">
    <citation type="journal article" date="2023" name="Plant J.">
        <title>The genome of the king protea, Protea cynaroides.</title>
        <authorList>
            <person name="Chang J."/>
            <person name="Duong T.A."/>
            <person name="Schoeman C."/>
            <person name="Ma X."/>
            <person name="Roodt D."/>
            <person name="Barker N."/>
            <person name="Li Z."/>
            <person name="Van de Peer Y."/>
            <person name="Mizrachi E."/>
        </authorList>
    </citation>
    <scope>NUCLEOTIDE SEQUENCE</scope>
    <source>
        <tissue evidence="1">Young leaves</tissue>
    </source>
</reference>
<proteinExistence type="predicted"/>
<dbReference type="EMBL" id="JAMYWD010000007">
    <property type="protein sequence ID" value="KAJ4965121.1"/>
    <property type="molecule type" value="Genomic_DNA"/>
</dbReference>
<sequence length="190" mass="21244">MEKEKRKLLDFSPFYSEDWVCFLCKFFFHERSQYSRKRKNCGANVAKKKETKGARSGGWDPSCSAESPSLARVVGFSSSTRARCSYTGWLQLRFGDNPSSIPCLKHPKSIAAIGLQLRFGDNPSSIPCLEHPKSICSSLQLDCGCPMIVEKENRLPTTLPIKFSLEDIEAWINELFEGGSGVRLIGVQIS</sequence>
<name>A0A9Q0K754_9MAGN</name>
<gene>
    <name evidence="1" type="ORF">NE237_016970</name>
</gene>
<dbReference type="Proteomes" id="UP001141806">
    <property type="component" value="Unassembled WGS sequence"/>
</dbReference>
<evidence type="ECO:0000313" key="1">
    <source>
        <dbReference type="EMBL" id="KAJ4965121.1"/>
    </source>
</evidence>
<comment type="caution">
    <text evidence="1">The sequence shown here is derived from an EMBL/GenBank/DDBJ whole genome shotgun (WGS) entry which is preliminary data.</text>
</comment>
<protein>
    <submittedName>
        <fullName evidence="1">Uncharacterized protein</fullName>
    </submittedName>
</protein>
<keyword evidence="2" id="KW-1185">Reference proteome</keyword>
<organism evidence="1 2">
    <name type="scientific">Protea cynaroides</name>
    <dbReference type="NCBI Taxonomy" id="273540"/>
    <lineage>
        <taxon>Eukaryota</taxon>
        <taxon>Viridiplantae</taxon>
        <taxon>Streptophyta</taxon>
        <taxon>Embryophyta</taxon>
        <taxon>Tracheophyta</taxon>
        <taxon>Spermatophyta</taxon>
        <taxon>Magnoliopsida</taxon>
        <taxon>Proteales</taxon>
        <taxon>Proteaceae</taxon>
        <taxon>Protea</taxon>
    </lineage>
</organism>
<accession>A0A9Q0K754</accession>
<dbReference type="AlphaFoldDB" id="A0A9Q0K754"/>